<comment type="caution">
    <text evidence="1">The sequence shown here is derived from an EMBL/GenBank/DDBJ whole genome shotgun (WGS) entry which is preliminary data.</text>
</comment>
<dbReference type="EMBL" id="JABANE010000241">
    <property type="protein sequence ID" value="NME72910.1"/>
    <property type="molecule type" value="Genomic_DNA"/>
</dbReference>
<evidence type="ECO:0000313" key="1">
    <source>
        <dbReference type="EMBL" id="NME72910.1"/>
    </source>
</evidence>
<evidence type="ECO:0008006" key="3">
    <source>
        <dbReference type="Google" id="ProtNLM"/>
    </source>
</evidence>
<organism evidence="1 2">
    <name type="scientific">Flammeovirga aprica JL-4</name>
    <dbReference type="NCBI Taxonomy" id="694437"/>
    <lineage>
        <taxon>Bacteria</taxon>
        <taxon>Pseudomonadati</taxon>
        <taxon>Bacteroidota</taxon>
        <taxon>Cytophagia</taxon>
        <taxon>Cytophagales</taxon>
        <taxon>Flammeovirgaceae</taxon>
        <taxon>Flammeovirga</taxon>
    </lineage>
</organism>
<gene>
    <name evidence="1" type="ORF">HHU12_33440</name>
</gene>
<dbReference type="AlphaFoldDB" id="A0A7X9XDK9"/>
<proteinExistence type="predicted"/>
<dbReference type="RefSeq" id="WP_169661065.1">
    <property type="nucleotide sequence ID" value="NZ_JABANE010000241.1"/>
</dbReference>
<keyword evidence="2" id="KW-1185">Reference proteome</keyword>
<reference evidence="1 2" key="1">
    <citation type="submission" date="2020-04" db="EMBL/GenBank/DDBJ databases">
        <title>Flammeovirga sp. SR4, a novel species isolated from seawater.</title>
        <authorList>
            <person name="Wang X."/>
        </authorList>
    </citation>
    <scope>NUCLEOTIDE SEQUENCE [LARGE SCALE GENOMIC DNA]</scope>
    <source>
        <strain evidence="1 2">ATCC 23126</strain>
    </source>
</reference>
<protein>
    <recommendedName>
        <fullName evidence="3">Outer membrane protein beta-barrel domain-containing protein</fullName>
    </recommendedName>
</protein>
<evidence type="ECO:0000313" key="2">
    <source>
        <dbReference type="Proteomes" id="UP000576082"/>
    </source>
</evidence>
<sequence length="117" mass="13949">MYRYFRTSQNFRIKDTRFFGLVGPFVNFHLYDFGKLYIDGLKVDNDQLPPVDYRYKIDYGFNLGLGVHLDRYLVMLHYDYGFDRTIKNQEPFTGTEYESTIENNNAIKLTVAYKLKS</sequence>
<name>A0A7X9XDK9_9BACT</name>
<dbReference type="Proteomes" id="UP000576082">
    <property type="component" value="Unassembled WGS sequence"/>
</dbReference>
<accession>A0A7X9XDK9</accession>